<organism evidence="6 8">
    <name type="scientific">Cannabis sativa</name>
    <name type="common">Hemp</name>
    <name type="synonym">Marijuana</name>
    <dbReference type="NCBI Taxonomy" id="3483"/>
    <lineage>
        <taxon>Eukaryota</taxon>
        <taxon>Viridiplantae</taxon>
        <taxon>Streptophyta</taxon>
        <taxon>Embryophyta</taxon>
        <taxon>Tracheophyta</taxon>
        <taxon>Spermatophyta</taxon>
        <taxon>Magnoliopsida</taxon>
        <taxon>eudicotyledons</taxon>
        <taxon>Gunneridae</taxon>
        <taxon>Pentapetalae</taxon>
        <taxon>rosids</taxon>
        <taxon>fabids</taxon>
        <taxon>Rosales</taxon>
        <taxon>Cannabaceae</taxon>
        <taxon>Cannabis</taxon>
    </lineage>
</organism>
<evidence type="ECO:0008006" key="10">
    <source>
        <dbReference type="Google" id="ProtNLM"/>
    </source>
</evidence>
<keyword evidence="3" id="KW-0963">Cytoplasm</keyword>
<evidence type="ECO:0000256" key="2">
    <source>
        <dbReference type="ARBA" id="ARBA00008332"/>
    </source>
</evidence>
<evidence type="ECO:0000256" key="4">
    <source>
        <dbReference type="ARBA" id="ARBA00022553"/>
    </source>
</evidence>
<dbReference type="AlphaFoldDB" id="A0A7J6F7B5"/>
<dbReference type="EMBL" id="JAATIP010000149">
    <property type="protein sequence ID" value="KAF4366601.1"/>
    <property type="molecule type" value="Genomic_DNA"/>
</dbReference>
<accession>A0A7J6F7B5</accession>
<evidence type="ECO:0000313" key="9">
    <source>
        <dbReference type="Proteomes" id="UP000583929"/>
    </source>
</evidence>
<name>A0A7J6F7B5_CANSA</name>
<sequence length="388" mass="42431">MQGRGGRGQGRGQGQGQGGGGMRNSLFDFNQPFPGFGGFGGMGGHGSLFSSVFGGRDPFDDPFFSRPFGGGMLESNLFSPLGNPFPQMPPFGSIEQQAPEPKRSRGPIIEEITSDDEEEDNAGNEKYENPRKLRKSGNEPYVEDPDDQVEENKRRHLQYGNGHSGLNHSQMQAHNGFNHTQMQPHNGFNHTQMQAHNGFNHTQRQPQTHSFTFQSSSVTYGGANGAYYTKSKAMRTGSDGLTIEESKEADTVSRQASHKISRALHDKGHSVARKLNSDGKVDTMQTLHNLNEDELSGFEEAWNGKAKKHLPGWTGNFGAYGIENTGATSSGQDGRRGWALPSSEPSQHSSRVMPDSRDRVGSSRQQQHHGTMNAADDVKNRRSGRAGD</sequence>
<reference evidence="8 9" key="1">
    <citation type="journal article" date="2020" name="bioRxiv">
        <title>Sequence and annotation of 42 cannabis genomes reveals extensive copy number variation in cannabinoid synthesis and pathogen resistance genes.</title>
        <authorList>
            <person name="Mckernan K.J."/>
            <person name="Helbert Y."/>
            <person name="Kane L.T."/>
            <person name="Ebling H."/>
            <person name="Zhang L."/>
            <person name="Liu B."/>
            <person name="Eaton Z."/>
            <person name="Mclaughlin S."/>
            <person name="Kingan S."/>
            <person name="Baybayan P."/>
            <person name="Concepcion G."/>
            <person name="Jordan M."/>
            <person name="Riva A."/>
            <person name="Barbazuk W."/>
            <person name="Harkins T."/>
        </authorList>
    </citation>
    <scope>NUCLEOTIDE SEQUENCE [LARGE SCALE GENOMIC DNA]</scope>
    <source>
        <strain evidence="8 9">cv. Jamaican Lion 4</strain>
        <strain evidence="7">Father</strain>
        <strain evidence="6">Mother</strain>
        <tissue evidence="6">Leaf</tissue>
    </source>
</reference>
<feature type="region of interest" description="Disordered" evidence="5">
    <location>
        <begin position="324"/>
        <end position="388"/>
    </location>
</feature>
<evidence type="ECO:0000313" key="6">
    <source>
        <dbReference type="EMBL" id="KAF4366601.1"/>
    </source>
</evidence>
<dbReference type="EMBL" id="JAATIQ010000002">
    <property type="protein sequence ID" value="KAF4404032.1"/>
    <property type="molecule type" value="Genomic_DNA"/>
</dbReference>
<evidence type="ECO:0000256" key="3">
    <source>
        <dbReference type="ARBA" id="ARBA00022490"/>
    </source>
</evidence>
<feature type="compositionally biased region" description="Acidic residues" evidence="5">
    <location>
        <begin position="112"/>
        <end position="122"/>
    </location>
</feature>
<comment type="subcellular location">
    <subcellularLocation>
        <location evidence="1">Cytoplasm</location>
    </subcellularLocation>
</comment>
<comment type="caution">
    <text evidence="6">The sequence shown here is derived from an EMBL/GenBank/DDBJ whole genome shotgun (WGS) entry which is preliminary data.</text>
</comment>
<proteinExistence type="inferred from homology"/>
<dbReference type="PANTHER" id="PTHR13105">
    <property type="entry name" value="MYELOID LEUKEMIA FACTOR"/>
    <property type="match status" value="1"/>
</dbReference>
<protein>
    <recommendedName>
        <fullName evidence="10">Glycine-rich protein</fullName>
    </recommendedName>
</protein>
<dbReference type="InterPro" id="IPR019376">
    <property type="entry name" value="Myeloid_leukemia_factor"/>
</dbReference>
<gene>
    <name evidence="6" type="ORF">F8388_004265</name>
    <name evidence="7" type="ORF">G4B88_014488</name>
</gene>
<dbReference type="OMA" id="HNGFNHT"/>
<feature type="compositionally biased region" description="Gly residues" evidence="5">
    <location>
        <begin position="1"/>
        <end position="22"/>
    </location>
</feature>
<evidence type="ECO:0000256" key="1">
    <source>
        <dbReference type="ARBA" id="ARBA00004496"/>
    </source>
</evidence>
<feature type="region of interest" description="Disordered" evidence="5">
    <location>
        <begin position="1"/>
        <end position="29"/>
    </location>
</feature>
<evidence type="ECO:0000256" key="5">
    <source>
        <dbReference type="SAM" id="MobiDB-lite"/>
    </source>
</evidence>
<dbReference type="Pfam" id="PF10248">
    <property type="entry name" value="Mlf1IP"/>
    <property type="match status" value="1"/>
</dbReference>
<evidence type="ECO:0000313" key="8">
    <source>
        <dbReference type="Proteomes" id="UP000525078"/>
    </source>
</evidence>
<dbReference type="GO" id="GO:0005737">
    <property type="term" value="C:cytoplasm"/>
    <property type="evidence" value="ECO:0007669"/>
    <property type="project" value="UniProtKB-SubCell"/>
</dbReference>
<dbReference type="Proteomes" id="UP000525078">
    <property type="component" value="Unassembled WGS sequence"/>
</dbReference>
<feature type="region of interest" description="Disordered" evidence="5">
    <location>
        <begin position="81"/>
        <end position="151"/>
    </location>
</feature>
<dbReference type="OrthoDB" id="8707547at2759"/>
<feature type="compositionally biased region" description="Basic and acidic residues" evidence="5">
    <location>
        <begin position="376"/>
        <end position="388"/>
    </location>
</feature>
<keyword evidence="9" id="KW-1185">Reference proteome</keyword>
<evidence type="ECO:0000313" key="7">
    <source>
        <dbReference type="EMBL" id="KAF4404032.1"/>
    </source>
</evidence>
<accession>A0A803PLV1</accession>
<dbReference type="Proteomes" id="UP000583929">
    <property type="component" value="Unassembled WGS sequence"/>
</dbReference>
<keyword evidence="4" id="KW-0597">Phosphoprotein</keyword>
<comment type="similarity">
    <text evidence="2">Belongs to the MLF family.</text>
</comment>